<feature type="region of interest" description="Disordered" evidence="1">
    <location>
        <begin position="33"/>
        <end position="57"/>
    </location>
</feature>
<proteinExistence type="predicted"/>
<sequence length="57" mass="6285">RRSQTKIDSGTIKVDDRDDPAESCIVSRLAETNDTDTGHKAISNLIDRSRATDKTPL</sequence>
<feature type="compositionally biased region" description="Basic and acidic residues" evidence="1">
    <location>
        <begin position="47"/>
        <end position="57"/>
    </location>
</feature>
<evidence type="ECO:0000256" key="1">
    <source>
        <dbReference type="SAM" id="MobiDB-lite"/>
    </source>
</evidence>
<evidence type="ECO:0000313" key="2">
    <source>
        <dbReference type="EMBL" id="KAH9311364.1"/>
    </source>
</evidence>
<keyword evidence="3" id="KW-1185">Reference proteome</keyword>
<feature type="non-terminal residue" evidence="2">
    <location>
        <position position="1"/>
    </location>
</feature>
<protein>
    <submittedName>
        <fullName evidence="2">Uncharacterized protein</fullName>
    </submittedName>
</protein>
<comment type="caution">
    <text evidence="2">The sequence shown here is derived from an EMBL/GenBank/DDBJ whole genome shotgun (WGS) entry which is preliminary data.</text>
</comment>
<gene>
    <name evidence="2" type="ORF">KI387_026399</name>
</gene>
<name>A0AA38FVV5_TAXCH</name>
<evidence type="ECO:0000313" key="3">
    <source>
        <dbReference type="Proteomes" id="UP000824469"/>
    </source>
</evidence>
<dbReference type="AlphaFoldDB" id="A0AA38FVV5"/>
<dbReference type="Proteomes" id="UP000824469">
    <property type="component" value="Unassembled WGS sequence"/>
</dbReference>
<organism evidence="2 3">
    <name type="scientific">Taxus chinensis</name>
    <name type="common">Chinese yew</name>
    <name type="synonym">Taxus wallichiana var. chinensis</name>
    <dbReference type="NCBI Taxonomy" id="29808"/>
    <lineage>
        <taxon>Eukaryota</taxon>
        <taxon>Viridiplantae</taxon>
        <taxon>Streptophyta</taxon>
        <taxon>Embryophyta</taxon>
        <taxon>Tracheophyta</taxon>
        <taxon>Spermatophyta</taxon>
        <taxon>Pinopsida</taxon>
        <taxon>Pinidae</taxon>
        <taxon>Conifers II</taxon>
        <taxon>Cupressales</taxon>
        <taxon>Taxaceae</taxon>
        <taxon>Taxus</taxon>
    </lineage>
</organism>
<feature type="non-terminal residue" evidence="2">
    <location>
        <position position="57"/>
    </location>
</feature>
<reference evidence="2 3" key="1">
    <citation type="journal article" date="2021" name="Nat. Plants">
        <title>The Taxus genome provides insights into paclitaxel biosynthesis.</title>
        <authorList>
            <person name="Xiong X."/>
            <person name="Gou J."/>
            <person name="Liao Q."/>
            <person name="Li Y."/>
            <person name="Zhou Q."/>
            <person name="Bi G."/>
            <person name="Li C."/>
            <person name="Du R."/>
            <person name="Wang X."/>
            <person name="Sun T."/>
            <person name="Guo L."/>
            <person name="Liang H."/>
            <person name="Lu P."/>
            <person name="Wu Y."/>
            <person name="Zhang Z."/>
            <person name="Ro D.K."/>
            <person name="Shang Y."/>
            <person name="Huang S."/>
            <person name="Yan J."/>
        </authorList>
    </citation>
    <scope>NUCLEOTIDE SEQUENCE [LARGE SCALE GENOMIC DNA]</scope>
    <source>
        <strain evidence="2">Ta-2019</strain>
    </source>
</reference>
<accession>A0AA38FVV5</accession>
<dbReference type="EMBL" id="JAHRHJ020000006">
    <property type="protein sequence ID" value="KAH9311364.1"/>
    <property type="molecule type" value="Genomic_DNA"/>
</dbReference>